<dbReference type="InterPro" id="IPR003779">
    <property type="entry name" value="CMD-like"/>
</dbReference>
<dbReference type="Pfam" id="PF02627">
    <property type="entry name" value="CMD"/>
    <property type="match status" value="1"/>
</dbReference>
<dbReference type="AlphaFoldDB" id="A0A254TN48"/>
<dbReference type="EMBL" id="LSTO01000001">
    <property type="protein sequence ID" value="OWW22772.1"/>
    <property type="molecule type" value="Genomic_DNA"/>
</dbReference>
<dbReference type="OrthoDB" id="9801997at2"/>
<dbReference type="PANTHER" id="PTHR34846">
    <property type="entry name" value="4-CARBOXYMUCONOLACTONE DECARBOXYLASE FAMILY PROTEIN (AFU_ORTHOLOGUE AFUA_6G11590)"/>
    <property type="match status" value="1"/>
</dbReference>
<organism evidence="2 3">
    <name type="scientific">Noviherbaspirillum denitrificans</name>
    <dbReference type="NCBI Taxonomy" id="1968433"/>
    <lineage>
        <taxon>Bacteria</taxon>
        <taxon>Pseudomonadati</taxon>
        <taxon>Pseudomonadota</taxon>
        <taxon>Betaproteobacteria</taxon>
        <taxon>Burkholderiales</taxon>
        <taxon>Oxalobacteraceae</taxon>
        <taxon>Noviherbaspirillum</taxon>
    </lineage>
</organism>
<dbReference type="InterPro" id="IPR004675">
    <property type="entry name" value="AhpD_core"/>
</dbReference>
<sequence length="154" mass="17290">MSHAARISLFKFAPANLKALLNLSGSVKQSSLGERLVELVNLRISQINGCGFCVDMHWRDLVRQGMDPRHLNAVAVWREAPFFSERERAALRWVEIVNAQPHSDASDAEFGRVREYFSETEVVELGYAVAAIKSWNMLNLSLRNPIPEVPAPGM</sequence>
<dbReference type="SUPFAM" id="SSF69118">
    <property type="entry name" value="AhpD-like"/>
    <property type="match status" value="1"/>
</dbReference>
<reference evidence="2 3" key="1">
    <citation type="submission" date="2016-02" db="EMBL/GenBank/DDBJ databases">
        <authorList>
            <person name="Wen L."/>
            <person name="He K."/>
            <person name="Yang H."/>
        </authorList>
    </citation>
    <scope>NUCLEOTIDE SEQUENCE [LARGE SCALE GENOMIC DNA]</scope>
    <source>
        <strain evidence="2 3">TSA40</strain>
    </source>
</reference>
<evidence type="ECO:0000313" key="3">
    <source>
        <dbReference type="Proteomes" id="UP000197535"/>
    </source>
</evidence>
<accession>A0A254TN48</accession>
<gene>
    <name evidence="2" type="ORF">AYR66_09815</name>
</gene>
<keyword evidence="2" id="KW-0575">Peroxidase</keyword>
<evidence type="ECO:0000259" key="1">
    <source>
        <dbReference type="Pfam" id="PF02627"/>
    </source>
</evidence>
<feature type="domain" description="Carboxymuconolactone decarboxylase-like" evidence="1">
    <location>
        <begin position="14"/>
        <end position="95"/>
    </location>
</feature>
<proteinExistence type="predicted"/>
<name>A0A254TN48_9BURK</name>
<evidence type="ECO:0000313" key="2">
    <source>
        <dbReference type="EMBL" id="OWW22772.1"/>
    </source>
</evidence>
<dbReference type="NCBIfam" id="TIGR00778">
    <property type="entry name" value="ahpD_dom"/>
    <property type="match status" value="1"/>
</dbReference>
<dbReference type="RefSeq" id="WP_088709612.1">
    <property type="nucleotide sequence ID" value="NZ_LSTO01000001.1"/>
</dbReference>
<keyword evidence="2" id="KW-0560">Oxidoreductase</keyword>
<keyword evidence="3" id="KW-1185">Reference proteome</keyword>
<dbReference type="InterPro" id="IPR029032">
    <property type="entry name" value="AhpD-like"/>
</dbReference>
<protein>
    <submittedName>
        <fullName evidence="2">Alkylhydroperoxidase</fullName>
    </submittedName>
</protein>
<dbReference type="Proteomes" id="UP000197535">
    <property type="component" value="Unassembled WGS sequence"/>
</dbReference>
<comment type="caution">
    <text evidence="2">The sequence shown here is derived from an EMBL/GenBank/DDBJ whole genome shotgun (WGS) entry which is preliminary data.</text>
</comment>
<dbReference type="PANTHER" id="PTHR34846:SF10">
    <property type="entry name" value="CYTOPLASMIC PROTEIN"/>
    <property type="match status" value="1"/>
</dbReference>
<dbReference type="GO" id="GO:0051920">
    <property type="term" value="F:peroxiredoxin activity"/>
    <property type="evidence" value="ECO:0007669"/>
    <property type="project" value="InterPro"/>
</dbReference>
<dbReference type="Gene3D" id="1.20.1290.10">
    <property type="entry name" value="AhpD-like"/>
    <property type="match status" value="1"/>
</dbReference>